<dbReference type="Pfam" id="PF25523">
    <property type="entry name" value="Ig_RIMBP2"/>
    <property type="match status" value="1"/>
</dbReference>
<comment type="caution">
    <text evidence="18">The sequence shown here is derived from an EMBL/GenBank/DDBJ whole genome shotgun (WGS) entry which is preliminary data.</text>
</comment>
<dbReference type="Pfam" id="PF07653">
    <property type="entry name" value="SH3_2"/>
    <property type="match status" value="3"/>
</dbReference>
<dbReference type="InterPro" id="IPR036028">
    <property type="entry name" value="SH3-like_dom_sf"/>
</dbReference>
<dbReference type="InterPro" id="IPR001452">
    <property type="entry name" value="SH3_domain"/>
</dbReference>
<evidence type="ECO:0000256" key="13">
    <source>
        <dbReference type="PROSITE-ProRule" id="PRU00192"/>
    </source>
</evidence>
<feature type="region of interest" description="Disordered" evidence="15">
    <location>
        <begin position="536"/>
        <end position="600"/>
    </location>
</feature>
<keyword evidence="14" id="KW-0175">Coiled coil</keyword>
<dbReference type="PANTHER" id="PTHR14234:SF20">
    <property type="entry name" value="PERIPHERAL-TYPE BENZODIAZEPINE RECEPTOR-ASSOCIATED PROTEIN 1"/>
    <property type="match status" value="1"/>
</dbReference>
<comment type="similarity">
    <text evidence="3">Belongs to the RIMBP family.</text>
</comment>
<feature type="compositionally biased region" description="Low complexity" evidence="15">
    <location>
        <begin position="890"/>
        <end position="901"/>
    </location>
</feature>
<dbReference type="Pfam" id="PF25566">
    <property type="entry name" value="RIMB1_N"/>
    <property type="match status" value="1"/>
</dbReference>
<feature type="region of interest" description="Disordered" evidence="15">
    <location>
        <begin position="870"/>
        <end position="938"/>
    </location>
</feature>
<feature type="coiled-coil region" evidence="14">
    <location>
        <begin position="608"/>
        <end position="796"/>
    </location>
</feature>
<feature type="compositionally biased region" description="Basic and acidic residues" evidence="15">
    <location>
        <begin position="319"/>
        <end position="337"/>
    </location>
</feature>
<dbReference type="InterPro" id="IPR035755">
    <property type="entry name" value="RIM-BP_SH3_3"/>
</dbReference>
<accession>A0A8T2MDM1</accession>
<keyword evidence="5" id="KW-1003">Cell membrane</keyword>
<dbReference type="InterPro" id="IPR057950">
    <property type="entry name" value="RIMB1/RIM3A-C-like_N"/>
</dbReference>
<feature type="coiled-coil region" evidence="14">
    <location>
        <begin position="372"/>
        <end position="449"/>
    </location>
</feature>
<feature type="compositionally biased region" description="Basic residues" evidence="15">
    <location>
        <begin position="243"/>
        <end position="252"/>
    </location>
</feature>
<feature type="compositionally biased region" description="Basic and acidic residues" evidence="15">
    <location>
        <begin position="572"/>
        <end position="581"/>
    </location>
</feature>
<protein>
    <recommendedName>
        <fullName evidence="12">RIMS-binding protein 2</fullName>
    </recommendedName>
</protein>
<comment type="function">
    <text evidence="11">Plays a role in the synaptic transmission as bifunctional linker that interacts simultaneously with RIMS1, RIMS2, CACNA1D and CACNA1B.</text>
</comment>
<feature type="region of interest" description="Disordered" evidence="15">
    <location>
        <begin position="1752"/>
        <end position="1777"/>
    </location>
</feature>
<keyword evidence="4 13" id="KW-0728">SH3 domain</keyword>
<evidence type="ECO:0000256" key="5">
    <source>
        <dbReference type="ARBA" id="ARBA00022475"/>
    </source>
</evidence>
<feature type="compositionally biased region" description="Basic and acidic residues" evidence="15">
    <location>
        <begin position="297"/>
        <end position="309"/>
    </location>
</feature>
<reference evidence="18 19" key="1">
    <citation type="submission" date="2021-07" db="EMBL/GenBank/DDBJ databases">
        <authorList>
            <person name="Imarazene B."/>
            <person name="Zahm M."/>
            <person name="Klopp C."/>
            <person name="Cabau C."/>
            <person name="Beille S."/>
            <person name="Jouanno E."/>
            <person name="Castinel A."/>
            <person name="Lluch J."/>
            <person name="Gil L."/>
            <person name="Kuchtly C."/>
            <person name="Lopez Roques C."/>
            <person name="Donnadieu C."/>
            <person name="Parrinello H."/>
            <person name="Journot L."/>
            <person name="Du K."/>
            <person name="Schartl M."/>
            <person name="Retaux S."/>
            <person name="Guiguen Y."/>
        </authorList>
    </citation>
    <scope>NUCLEOTIDE SEQUENCE [LARGE SCALE GENOMIC DNA]</scope>
    <source>
        <strain evidence="18">Pach_M1</strain>
        <tissue evidence="18">Testis</tissue>
    </source>
</reference>
<evidence type="ECO:0000256" key="9">
    <source>
        <dbReference type="ARBA" id="ARBA00023136"/>
    </source>
</evidence>
<feature type="compositionally biased region" description="Basic and acidic residues" evidence="15">
    <location>
        <begin position="2288"/>
        <end position="2308"/>
    </location>
</feature>
<dbReference type="FunFam" id="2.30.30.40:FF:000023">
    <property type="entry name" value="RIMS-binding protein 2 isoform F"/>
    <property type="match status" value="1"/>
</dbReference>
<feature type="region of interest" description="Disordered" evidence="15">
    <location>
        <begin position="2114"/>
        <end position="2167"/>
    </location>
</feature>
<evidence type="ECO:0000256" key="14">
    <source>
        <dbReference type="SAM" id="Coils"/>
    </source>
</evidence>
<evidence type="ECO:0000259" key="16">
    <source>
        <dbReference type="PROSITE" id="PS50002"/>
    </source>
</evidence>
<feature type="compositionally biased region" description="Basic residues" evidence="15">
    <location>
        <begin position="2338"/>
        <end position="2360"/>
    </location>
</feature>
<keyword evidence="9" id="KW-0472">Membrane</keyword>
<name>A0A8T2MDM1_ASTMX</name>
<feature type="compositionally biased region" description="Low complexity" evidence="15">
    <location>
        <begin position="1074"/>
        <end position="1091"/>
    </location>
</feature>
<dbReference type="InterPro" id="IPR013783">
    <property type="entry name" value="Ig-like_fold"/>
</dbReference>
<dbReference type="InterPro" id="IPR036116">
    <property type="entry name" value="FN3_sf"/>
</dbReference>
<evidence type="ECO:0000256" key="10">
    <source>
        <dbReference type="ARBA" id="ARBA00034103"/>
    </source>
</evidence>
<evidence type="ECO:0000259" key="17">
    <source>
        <dbReference type="PROSITE" id="PS50853"/>
    </source>
</evidence>
<feature type="region of interest" description="Disordered" evidence="15">
    <location>
        <begin position="1664"/>
        <end position="1684"/>
    </location>
</feature>
<evidence type="ECO:0000256" key="11">
    <source>
        <dbReference type="ARBA" id="ARBA00054159"/>
    </source>
</evidence>
<dbReference type="Gene3D" id="2.60.40.10">
    <property type="entry name" value="Immunoglobulins"/>
    <property type="match status" value="2"/>
</dbReference>
<evidence type="ECO:0000313" key="18">
    <source>
        <dbReference type="EMBL" id="KAG9281710.1"/>
    </source>
</evidence>
<dbReference type="SMART" id="SM00060">
    <property type="entry name" value="FN3"/>
    <property type="match status" value="3"/>
</dbReference>
<proteinExistence type="inferred from homology"/>
<feature type="compositionally biased region" description="Low complexity" evidence="15">
    <location>
        <begin position="278"/>
        <end position="295"/>
    </location>
</feature>
<evidence type="ECO:0000256" key="3">
    <source>
        <dbReference type="ARBA" id="ARBA00010749"/>
    </source>
</evidence>
<dbReference type="FunFam" id="2.60.40.10:FF:000643">
    <property type="entry name" value="RIMS-binding protein 2 isoform X1"/>
    <property type="match status" value="1"/>
</dbReference>
<evidence type="ECO:0000313" key="19">
    <source>
        <dbReference type="Proteomes" id="UP000752171"/>
    </source>
</evidence>
<feature type="compositionally biased region" description="Polar residues" evidence="15">
    <location>
        <begin position="1"/>
        <end position="17"/>
    </location>
</feature>
<feature type="domain" description="SH3" evidence="16">
    <location>
        <begin position="2168"/>
        <end position="2235"/>
    </location>
</feature>
<feature type="domain" description="Fibronectin type-III" evidence="17">
    <location>
        <begin position="1216"/>
        <end position="1307"/>
    </location>
</feature>
<feature type="region of interest" description="Disordered" evidence="15">
    <location>
        <begin position="1597"/>
        <end position="1644"/>
    </location>
</feature>
<evidence type="ECO:0000256" key="12">
    <source>
        <dbReference type="ARBA" id="ARBA00068024"/>
    </source>
</evidence>
<feature type="region of interest" description="Disordered" evidence="15">
    <location>
        <begin position="2268"/>
        <end position="2360"/>
    </location>
</feature>
<feature type="region of interest" description="Disordered" evidence="15">
    <location>
        <begin position="1065"/>
        <end position="1091"/>
    </location>
</feature>
<feature type="region of interest" description="Disordered" evidence="15">
    <location>
        <begin position="231"/>
        <end position="365"/>
    </location>
</feature>
<feature type="region of interest" description="Disordered" evidence="15">
    <location>
        <begin position="1"/>
        <end position="49"/>
    </location>
</feature>
<feature type="domain" description="SH3" evidence="16">
    <location>
        <begin position="959"/>
        <end position="1026"/>
    </location>
</feature>
<sequence length="2360" mass="260475">MGKNGANSNPHNLSSKKGSPFHKRGIGPGSPSRTSRGDGGPDPGREVERLQAALEVERGRNQQARRRFSLELRRQRDEAREERERALKELTSRHEQQKALELLRQREALGRERSAEIRRLQGRQSRQVRDWQSLHCVTLKKAGELHRRLADDISGILKPATQGKAGKIEPWCEGNGTIYRKLEELLKVLHGEAEGEQAVLLQRLRHEVELEKSFFLCHLLEAHGLPAQDKNILGKKQDGQKGRSSKGSRLRSKSCVQFQSGSPKRSESFSKRKPPVARSRSLSQQPQSSSPSPMRTNKQDKQDKQDKDSGQTTSSSSPVEHKNSKGELPEASPDHSSPDVGWDIESSSPSLEKLSPSRCSEDNMEDLNGTDYDFLVRQNSELLRALEDLEKTCSTLREENILLRKSSCPETEEKVKRLRRKNTELAVIAKRLEDRARKLQEANLKVVNAPLPVKPGAVEQYKRAFARQRARDLAQHADTLLSKDKEIAALQQECRRLEARTGLGKGVPGLAGAGEFERLLKESQKEVLRLQRQLSVSSAREQAAPAETAPEEDVQEDDRVVCETPSPVLDEAPVKGEKTPGEEEEESRTQVTVKQDSHQEECTQEERLQFLESELSKKRKECEGLEHEVRKRQKRCLDLESQLEDERSRNALLTEEAELLRRKAQLLDQSQVENEELREELSAVSAQHSSVLEENQKLRAKLENLEQVLKHMREVAERRQQLELEHEQALAILKFKQDEIKRLQRAQLFAKREHEGVVQMLEDLIQFVLLRELSKVRELEDKCRNQSEQFGLLSQELDKFRQQASKIDLSAPSLLSHSLSQLPNGIGLTGDTGTSASWDDIAFWSLEGNEALCDASEQDVAAVLRAGSTPHAAGLSRPERSPATKHRELPSLSLKSTSTSSPSPPKSETTHLSPKSAAVSRPVSPRRASPTHEVDTASEVEELDIDVSPAPVSVSRGPAKLQVFIARYSYNPYDGPNDNPEVELPLTAGEYIYVYGDMDDDGFYEGELMDGRRGLVPSNFVERVSDDDVMSAHHHEAGDLSHNSFQESSFHSGSERLHQHHLRFAHSASERSEASASAPTPAVTTDSAKANAHAHAPILPAAPLTNGLDLDLEEVGADTVPYPRKITLIKQLAKSIIIGWEPPLVPVGWGAVWSYNVYVDQELRLNVPFGAQTKAVLERLELGQKGYRVAVQSLTERGGSDQLRCSMLVGRDVCVAPTQLRVERVTATSACLSWLPSNSNYVHIVSLNNEECELVKAGCYSLCLSNLTPSLHYCVKVEARPHRTPWELPVEQRERKSVITSFTTLSAGPPDAPLDVQLEHGPSPGIAQISWLPVTIDAAGTSNGVRVTGYTIYADKKKVLEVSSPTAGSALIGPSQIQTLQAAREITVRTMSPNGESVDSAPVNVPAKLPAIMAGTSMPLCQSVPAHASVLTAGAITTEPAAICATSLSAAKTPTMPLSSVPDAHSSGSVRGIYTNMAKATDDAPLPAATIVEAWANPAPVAPLAVTVAVQEARPVPVANSNPLVSVPVPVVVPVPVPVPGPALVAVPLAATSPAPVQPSVMPAVTPAAETSRDTDSPRPIRAVASISDFLEDARAKLHTPPPAPNMPKVNTTGPDLLNLPDTHPLRPPNPSPLESEPEDDRENTRLASIEEFLRPEPQPRIKIYAGGLMDPPPDYPAESSRSDLSDILEEEEEDLYSESTADVSPRNYIPRPVGRSEVWEPDSDEEVLEKILKIHPQAFHNKQLFSIPEVTEEEDNTDTEPHCSRLPRTPGPLMHRPRLEESYQRGQEVHHRPQHYRRAEVREPTARTRQGGTVQVRPRPRVHYADTVDTINYEEDEEVELDSDSSLYAGPCSREVTVRRPQRTQWDSDRLRREAMLRSQMTSDLMAVPPGTAQGPYMLSRTVHRVKSPTGSAVEIDVEYGTDDEPAPFDPGEVVVDQMSSEWWVEGGSHEYRPTPLPRRLKQELPVIMPSGHHSWETSSRDVPLGDAGAAWCPPRELSPKLMPRMPKDVGESRPVGENEVRVFVALFPYDPITMSPNRDAAEEELPFREGQIIKVYGDKDADGFYRGESGGRHGYVPCNMVSEIQVDDEETKDQLLRQGFLSTEASMEKIGTRSLAQLPHRPAPPPKPRRSKKVETAGVFEDHSVIDSSSQDNSRHSGAAAAMGNPGPRRMVAIFDYDPRESSPNADVEAELTFSAGDIIYVFGDMDDDGFFYGDLNGQKGLVPSNFLQAFPETVEEAAAAAPVEHPVAEPRRDSQVSCSVMLEQTDAVPPAPSEESPAAQSEPNQHPDLHPNQHPEQHLNPKPDSVHGLGPSATCFLQPTDSFSPTVSDCSPPEKKKKGFFSKGKKLFKKLGSSKKE</sequence>
<dbReference type="InterPro" id="IPR003961">
    <property type="entry name" value="FN3_dom"/>
</dbReference>
<feature type="compositionally biased region" description="Polar residues" evidence="15">
    <location>
        <begin position="2318"/>
        <end position="2332"/>
    </location>
</feature>
<evidence type="ECO:0000256" key="1">
    <source>
        <dbReference type="ARBA" id="ARBA00004236"/>
    </source>
</evidence>
<feature type="compositionally biased region" description="Low complexity" evidence="15">
    <location>
        <begin position="539"/>
        <end position="548"/>
    </location>
</feature>
<dbReference type="SUPFAM" id="SSF50044">
    <property type="entry name" value="SH3-domain"/>
    <property type="match status" value="3"/>
</dbReference>
<dbReference type="PROSITE" id="PS50853">
    <property type="entry name" value="FN3"/>
    <property type="match status" value="1"/>
</dbReference>
<feature type="region of interest" description="Disordered" evidence="15">
    <location>
        <begin position="1555"/>
        <end position="1580"/>
    </location>
</feature>
<dbReference type="SMART" id="SM00326">
    <property type="entry name" value="SH3"/>
    <property type="match status" value="3"/>
</dbReference>
<feature type="compositionally biased region" description="Low complexity" evidence="15">
    <location>
        <begin position="2276"/>
        <end position="2286"/>
    </location>
</feature>
<dbReference type="InterPro" id="IPR057884">
    <property type="entry name" value="FN3_RIM-BP1/2/3"/>
</dbReference>
<dbReference type="EMBL" id="JAICCE010000001">
    <property type="protein sequence ID" value="KAG9281710.1"/>
    <property type="molecule type" value="Genomic_DNA"/>
</dbReference>
<dbReference type="CDD" id="cd00063">
    <property type="entry name" value="FN3"/>
    <property type="match status" value="1"/>
</dbReference>
<dbReference type="GO" id="GO:0045202">
    <property type="term" value="C:synapse"/>
    <property type="evidence" value="ECO:0007669"/>
    <property type="project" value="UniProtKB-SubCell"/>
</dbReference>
<dbReference type="InterPro" id="IPR040325">
    <property type="entry name" value="RIMBP1/2/3"/>
</dbReference>
<feature type="domain" description="SH3" evidence="16">
    <location>
        <begin position="2020"/>
        <end position="2088"/>
    </location>
</feature>
<gene>
    <name evidence="18" type="primary">TSPOAP1</name>
    <name evidence="18" type="ORF">AMEX_G267</name>
</gene>
<dbReference type="CDD" id="cd12014">
    <property type="entry name" value="SH3_RIM-BP_1"/>
    <property type="match status" value="1"/>
</dbReference>
<evidence type="ECO:0000256" key="2">
    <source>
        <dbReference type="ARBA" id="ARBA00004496"/>
    </source>
</evidence>
<feature type="compositionally biased region" description="Low complexity" evidence="15">
    <location>
        <begin position="345"/>
        <end position="357"/>
    </location>
</feature>
<dbReference type="CDD" id="cd12013">
    <property type="entry name" value="SH3_RIM-BP_3"/>
    <property type="match status" value="1"/>
</dbReference>
<dbReference type="GO" id="GO:0005886">
    <property type="term" value="C:plasma membrane"/>
    <property type="evidence" value="ECO:0007669"/>
    <property type="project" value="UniProtKB-SubCell"/>
</dbReference>
<evidence type="ECO:0000256" key="7">
    <source>
        <dbReference type="ARBA" id="ARBA00022737"/>
    </source>
</evidence>
<feature type="compositionally biased region" description="Basic and acidic residues" evidence="15">
    <location>
        <begin position="877"/>
        <end position="889"/>
    </location>
</feature>
<evidence type="ECO:0000256" key="6">
    <source>
        <dbReference type="ARBA" id="ARBA00022490"/>
    </source>
</evidence>
<keyword evidence="18" id="KW-0675">Receptor</keyword>
<keyword evidence="8" id="KW-0770">Synapse</keyword>
<dbReference type="Proteomes" id="UP000752171">
    <property type="component" value="Unassembled WGS sequence"/>
</dbReference>
<dbReference type="FunFam" id="2.30.30.40:FF:000006">
    <property type="entry name" value="RIMS-binding protein 2 isoform X1"/>
    <property type="match status" value="1"/>
</dbReference>
<dbReference type="CDD" id="cd12012">
    <property type="entry name" value="SH3_RIM-BP_2"/>
    <property type="match status" value="1"/>
</dbReference>
<evidence type="ECO:0000256" key="4">
    <source>
        <dbReference type="ARBA" id="ARBA00022443"/>
    </source>
</evidence>
<dbReference type="FunFam" id="2.30.30.40:FF:000016">
    <property type="entry name" value="RIMS-binding protein 2 isoform X2"/>
    <property type="match status" value="1"/>
</dbReference>
<dbReference type="OrthoDB" id="4158657at2759"/>
<dbReference type="PANTHER" id="PTHR14234">
    <property type="entry name" value="RIM BINDING PROTEIN-RELATED"/>
    <property type="match status" value="1"/>
</dbReference>
<dbReference type="FunFam" id="2.60.40.10:FF:000072">
    <property type="entry name" value="RIMS-binding protein 2 isoform X1"/>
    <property type="match status" value="1"/>
</dbReference>
<dbReference type="Gene3D" id="2.30.30.40">
    <property type="entry name" value="SH3 Domains"/>
    <property type="match status" value="3"/>
</dbReference>
<dbReference type="SUPFAM" id="SSF49265">
    <property type="entry name" value="Fibronectin type III"/>
    <property type="match status" value="2"/>
</dbReference>
<dbReference type="PROSITE" id="PS50002">
    <property type="entry name" value="SH3"/>
    <property type="match status" value="3"/>
</dbReference>
<dbReference type="InterPro" id="IPR035753">
    <property type="entry name" value="RIM-BP_SH3_2"/>
</dbReference>
<organism evidence="18 19">
    <name type="scientific">Astyanax mexicanus</name>
    <name type="common">Blind cave fish</name>
    <name type="synonym">Astyanax fasciatus mexicanus</name>
    <dbReference type="NCBI Taxonomy" id="7994"/>
    <lineage>
        <taxon>Eukaryota</taxon>
        <taxon>Metazoa</taxon>
        <taxon>Chordata</taxon>
        <taxon>Craniata</taxon>
        <taxon>Vertebrata</taxon>
        <taxon>Euteleostomi</taxon>
        <taxon>Actinopterygii</taxon>
        <taxon>Neopterygii</taxon>
        <taxon>Teleostei</taxon>
        <taxon>Ostariophysi</taxon>
        <taxon>Characiformes</taxon>
        <taxon>Characoidei</taxon>
        <taxon>Acestrorhamphidae</taxon>
        <taxon>Acestrorhamphinae</taxon>
        <taxon>Astyanax</taxon>
    </lineage>
</organism>
<comment type="subcellular location">
    <subcellularLocation>
        <location evidence="1">Cell membrane</location>
    </subcellularLocation>
    <subcellularLocation>
        <location evidence="2">Cytoplasm</location>
    </subcellularLocation>
    <subcellularLocation>
        <location evidence="10">Synapse</location>
    </subcellularLocation>
</comment>
<keyword evidence="7" id="KW-0677">Repeat</keyword>
<evidence type="ECO:0000256" key="15">
    <source>
        <dbReference type="SAM" id="MobiDB-lite"/>
    </source>
</evidence>
<evidence type="ECO:0000256" key="8">
    <source>
        <dbReference type="ARBA" id="ARBA00023018"/>
    </source>
</evidence>
<keyword evidence="6" id="KW-0963">Cytoplasm</keyword>